<dbReference type="PANTHER" id="PTHR32282:SF33">
    <property type="entry name" value="PEPTIDOGLYCAN GLYCOSYLTRANSFERASE"/>
    <property type="match status" value="1"/>
</dbReference>
<dbReference type="InterPro" id="IPR012338">
    <property type="entry name" value="Beta-lactam/transpept-like"/>
</dbReference>
<dbReference type="Gene3D" id="3.40.710.10">
    <property type="entry name" value="DD-peptidase/beta-lactamase superfamily"/>
    <property type="match status" value="1"/>
</dbReference>
<feature type="region of interest" description="Disordered" evidence="12">
    <location>
        <begin position="687"/>
        <end position="744"/>
    </location>
</feature>
<dbReference type="RefSeq" id="WP_382420173.1">
    <property type="nucleotide sequence ID" value="NZ_JBHSCW010000001.1"/>
</dbReference>
<evidence type="ECO:0000256" key="12">
    <source>
        <dbReference type="SAM" id="MobiDB-lite"/>
    </source>
</evidence>
<feature type="compositionally biased region" description="Basic and acidic residues" evidence="12">
    <location>
        <begin position="9"/>
        <end position="20"/>
    </location>
</feature>
<keyword evidence="5" id="KW-0645">Protease</keyword>
<proteinExistence type="inferred from homology"/>
<feature type="transmembrane region" description="Helical" evidence="13">
    <location>
        <begin position="97"/>
        <end position="118"/>
    </location>
</feature>
<feature type="compositionally biased region" description="Gly residues" evidence="12">
    <location>
        <begin position="54"/>
        <end position="79"/>
    </location>
</feature>
<keyword evidence="13" id="KW-1133">Transmembrane helix</keyword>
<keyword evidence="6 16" id="KW-0328">Glycosyltransferase</keyword>
<keyword evidence="7 16" id="KW-0808">Transferase</keyword>
<evidence type="ECO:0000256" key="5">
    <source>
        <dbReference type="ARBA" id="ARBA00022670"/>
    </source>
</evidence>
<dbReference type="EC" id="2.4.99.28" evidence="10"/>
<dbReference type="InterPro" id="IPR001264">
    <property type="entry name" value="Glyco_trans_51"/>
</dbReference>
<evidence type="ECO:0000256" key="9">
    <source>
        <dbReference type="ARBA" id="ARBA00023268"/>
    </source>
</evidence>
<evidence type="ECO:0000256" key="4">
    <source>
        <dbReference type="ARBA" id="ARBA00022645"/>
    </source>
</evidence>
<feature type="domain" description="Glycosyl transferase family 51" evidence="15">
    <location>
        <begin position="143"/>
        <end position="316"/>
    </location>
</feature>
<dbReference type="InterPro" id="IPR001460">
    <property type="entry name" value="PCN-bd_Tpept"/>
</dbReference>
<evidence type="ECO:0000313" key="16">
    <source>
        <dbReference type="EMBL" id="MFC4350076.1"/>
    </source>
</evidence>
<dbReference type="SUPFAM" id="SSF53955">
    <property type="entry name" value="Lysozyme-like"/>
    <property type="match status" value="1"/>
</dbReference>
<protein>
    <recommendedName>
        <fullName evidence="10">peptidoglycan glycosyltransferase</fullName>
        <ecNumber evidence="10">2.4.99.28</ecNumber>
    </recommendedName>
</protein>
<feature type="domain" description="Penicillin-binding protein transpeptidase" evidence="14">
    <location>
        <begin position="401"/>
        <end position="635"/>
    </location>
</feature>
<dbReference type="InterPro" id="IPR050396">
    <property type="entry name" value="Glycosyltr_51/Transpeptidase"/>
</dbReference>
<evidence type="ECO:0000256" key="13">
    <source>
        <dbReference type="SAM" id="Phobius"/>
    </source>
</evidence>
<feature type="region of interest" description="Disordered" evidence="12">
    <location>
        <begin position="1"/>
        <end position="88"/>
    </location>
</feature>
<evidence type="ECO:0000256" key="2">
    <source>
        <dbReference type="ARBA" id="ARBA00007090"/>
    </source>
</evidence>
<accession>A0ABV8UFM6</accession>
<dbReference type="SUPFAM" id="SSF56601">
    <property type="entry name" value="beta-lactamase/transpeptidase-like"/>
    <property type="match status" value="1"/>
</dbReference>
<sequence length="744" mass="79789">MTKRGTSSESDRDLAGERRTRSQRGGKAGAARKAGSPSAAKKPARRTAAAKSAGGKGRSAGGRNGGRGNGGRGNGGGRRGASPHGNGRRWLKTTAKLAAIVAVWGVILLGSVVAYYAYDLPDVSRIADTGRRPSVQVVDVTGRPLAAFGEVYGEPLSVAQLPPHLPQAVMAIEDRRFYDHFGLDPVGLLRATYVNLVEWDVVQGGSTITQQLAKNVFLSSERTFERKVKELMLAFWLERRLSKDQILALYLNRVYFGAGTYGVDAAARRYFDKSAREVTLYEAAMIAGLLRAPSRYNPTNNPELAHRRTAQVLDAMVAADFVSRAEAEQALEDGSSAEPDLRKTGRYFASWAASQIGDIVGPLSQDVTISTTLDPEIQKIAEQEVERLLKAEGEAKGADQAAVVALSHDGAIRAMVGGRSWDSSQFNRAVQASRQPGSAFKPFVYLAAFENGLAPDTRATDSPVRVSLPSGPWSPGNYGDRYYGEVTLREAFARSLNSVAVQLIMDVGPQSVVDTAERLGIESALKPNPSLALGTSEVNLLDLTAAYVPFANGGRGIWPHGVRQVTGQGNVLLYQRSGEGPGRVIEPRVQAAMVDLFRASVEWGTSRAAAPGRPAGGKTGTTQDSRDAWFIGFTAELVVGVWVGNDDNTVMQGVTGGGLPARLWNAIVTRALEGEPARPLIREAQPVVARNQQPAQPESQGSGSGGVGGFLDDLIGRLTGSEPTSDSERVRERDQERWEQNMRR</sequence>
<evidence type="ECO:0000256" key="1">
    <source>
        <dbReference type="ARBA" id="ARBA00004752"/>
    </source>
</evidence>
<keyword evidence="13" id="KW-0472">Membrane</keyword>
<evidence type="ECO:0000256" key="3">
    <source>
        <dbReference type="ARBA" id="ARBA00007739"/>
    </source>
</evidence>
<dbReference type="NCBIfam" id="TIGR02074">
    <property type="entry name" value="PBP_1a_fam"/>
    <property type="match status" value="1"/>
</dbReference>
<feature type="compositionally biased region" description="Low complexity" evidence="12">
    <location>
        <begin position="29"/>
        <end position="53"/>
    </location>
</feature>
<dbReference type="Pfam" id="PF00905">
    <property type="entry name" value="Transpeptidase"/>
    <property type="match status" value="1"/>
</dbReference>
<dbReference type="Gene3D" id="1.10.3810.10">
    <property type="entry name" value="Biosynthetic peptidoglycan transglycosylase-like"/>
    <property type="match status" value="1"/>
</dbReference>
<evidence type="ECO:0000256" key="7">
    <source>
        <dbReference type="ARBA" id="ARBA00022679"/>
    </source>
</evidence>
<keyword evidence="17" id="KW-1185">Reference proteome</keyword>
<evidence type="ECO:0000259" key="15">
    <source>
        <dbReference type="Pfam" id="PF00912"/>
    </source>
</evidence>
<keyword evidence="9" id="KW-0511">Multifunctional enzyme</keyword>
<evidence type="ECO:0000313" key="17">
    <source>
        <dbReference type="Proteomes" id="UP001595799"/>
    </source>
</evidence>
<evidence type="ECO:0000259" key="14">
    <source>
        <dbReference type="Pfam" id="PF00905"/>
    </source>
</evidence>
<keyword evidence="8" id="KW-0378">Hydrolase</keyword>
<comment type="caution">
    <text evidence="16">The sequence shown here is derived from an EMBL/GenBank/DDBJ whole genome shotgun (WGS) entry which is preliminary data.</text>
</comment>
<keyword evidence="4" id="KW-0121">Carboxypeptidase</keyword>
<evidence type="ECO:0000256" key="6">
    <source>
        <dbReference type="ARBA" id="ARBA00022676"/>
    </source>
</evidence>
<evidence type="ECO:0000256" key="11">
    <source>
        <dbReference type="ARBA" id="ARBA00049902"/>
    </source>
</evidence>
<organism evidence="16 17">
    <name type="scientific">Fodinicurvata halophila</name>
    <dbReference type="NCBI Taxonomy" id="1419723"/>
    <lineage>
        <taxon>Bacteria</taxon>
        <taxon>Pseudomonadati</taxon>
        <taxon>Pseudomonadota</taxon>
        <taxon>Alphaproteobacteria</taxon>
        <taxon>Rhodospirillales</taxon>
        <taxon>Rhodovibrionaceae</taxon>
        <taxon>Fodinicurvata</taxon>
    </lineage>
</organism>
<evidence type="ECO:0000256" key="10">
    <source>
        <dbReference type="ARBA" id="ARBA00044770"/>
    </source>
</evidence>
<feature type="compositionally biased region" description="Basic and acidic residues" evidence="12">
    <location>
        <begin position="726"/>
        <end position="744"/>
    </location>
</feature>
<dbReference type="InterPro" id="IPR036950">
    <property type="entry name" value="PBP_transglycosylase"/>
</dbReference>
<dbReference type="Pfam" id="PF00912">
    <property type="entry name" value="Transgly"/>
    <property type="match status" value="1"/>
</dbReference>
<name>A0ABV8UFM6_9PROT</name>
<comment type="pathway">
    <text evidence="1">Cell wall biogenesis; peptidoglycan biosynthesis.</text>
</comment>
<dbReference type="InterPro" id="IPR023346">
    <property type="entry name" value="Lysozyme-like_dom_sf"/>
</dbReference>
<reference evidence="17" key="1">
    <citation type="journal article" date="2019" name="Int. J. Syst. Evol. Microbiol.">
        <title>The Global Catalogue of Microorganisms (GCM) 10K type strain sequencing project: providing services to taxonomists for standard genome sequencing and annotation.</title>
        <authorList>
            <consortium name="The Broad Institute Genomics Platform"/>
            <consortium name="The Broad Institute Genome Sequencing Center for Infectious Disease"/>
            <person name="Wu L."/>
            <person name="Ma J."/>
        </authorList>
    </citation>
    <scope>NUCLEOTIDE SEQUENCE [LARGE SCALE GENOMIC DNA]</scope>
    <source>
        <strain evidence="17">CECT 8472</strain>
    </source>
</reference>
<dbReference type="Proteomes" id="UP001595799">
    <property type="component" value="Unassembled WGS sequence"/>
</dbReference>
<dbReference type="GO" id="GO:0016757">
    <property type="term" value="F:glycosyltransferase activity"/>
    <property type="evidence" value="ECO:0007669"/>
    <property type="project" value="UniProtKB-KW"/>
</dbReference>
<dbReference type="EMBL" id="JBHSCW010000001">
    <property type="protein sequence ID" value="MFC4350076.1"/>
    <property type="molecule type" value="Genomic_DNA"/>
</dbReference>
<comment type="similarity">
    <text evidence="2">In the C-terminal section; belongs to the transpeptidase family.</text>
</comment>
<comment type="similarity">
    <text evidence="3">In the N-terminal section; belongs to the glycosyltransferase 51 family.</text>
</comment>
<comment type="catalytic activity">
    <reaction evidence="11">
        <text>[GlcNAc-(1-&gt;4)-Mur2Ac(oyl-L-Ala-gamma-D-Glu-L-Lys-D-Ala-D-Ala)](n)-di-trans,octa-cis-undecaprenyl diphosphate + beta-D-GlcNAc-(1-&gt;4)-Mur2Ac(oyl-L-Ala-gamma-D-Glu-L-Lys-D-Ala-D-Ala)-di-trans,octa-cis-undecaprenyl diphosphate = [GlcNAc-(1-&gt;4)-Mur2Ac(oyl-L-Ala-gamma-D-Glu-L-Lys-D-Ala-D-Ala)](n+1)-di-trans,octa-cis-undecaprenyl diphosphate + di-trans,octa-cis-undecaprenyl diphosphate + H(+)</text>
        <dbReference type="Rhea" id="RHEA:23708"/>
        <dbReference type="Rhea" id="RHEA-COMP:9602"/>
        <dbReference type="Rhea" id="RHEA-COMP:9603"/>
        <dbReference type="ChEBI" id="CHEBI:15378"/>
        <dbReference type="ChEBI" id="CHEBI:58405"/>
        <dbReference type="ChEBI" id="CHEBI:60033"/>
        <dbReference type="ChEBI" id="CHEBI:78435"/>
        <dbReference type="EC" id="2.4.99.28"/>
    </reaction>
</comment>
<dbReference type="PANTHER" id="PTHR32282">
    <property type="entry name" value="BINDING PROTEIN TRANSPEPTIDASE, PUTATIVE-RELATED"/>
    <property type="match status" value="1"/>
</dbReference>
<gene>
    <name evidence="16" type="ORF">ACFOW6_00830</name>
</gene>
<evidence type="ECO:0000256" key="8">
    <source>
        <dbReference type="ARBA" id="ARBA00022801"/>
    </source>
</evidence>
<keyword evidence="13" id="KW-0812">Transmembrane</keyword>